<dbReference type="GO" id="GO:0031071">
    <property type="term" value="F:cysteine desulfurase activity"/>
    <property type="evidence" value="ECO:0007669"/>
    <property type="project" value="UniProtKB-EC"/>
</dbReference>
<evidence type="ECO:0000256" key="1">
    <source>
        <dbReference type="ARBA" id="ARBA00022898"/>
    </source>
</evidence>
<dbReference type="InterPro" id="IPR015424">
    <property type="entry name" value="PyrdxlP-dep_Trfase"/>
</dbReference>
<name>A0A143PTU6_LUTPR</name>
<accession>A0A143PTU6</accession>
<reference evidence="3 4" key="1">
    <citation type="journal article" date="2016" name="Genome Announc.">
        <title>First Complete Genome Sequence of a Subdivision 6 Acidobacterium Strain.</title>
        <authorList>
            <person name="Huang S."/>
            <person name="Vieira S."/>
            <person name="Bunk B."/>
            <person name="Riedel T."/>
            <person name="Sproer C."/>
            <person name="Overmann J."/>
        </authorList>
    </citation>
    <scope>NUCLEOTIDE SEQUENCE [LARGE SCALE GENOMIC DNA]</scope>
    <source>
        <strain evidence="4">DSM 100886 HEG_-6_39</strain>
    </source>
</reference>
<keyword evidence="4" id="KW-1185">Reference proteome</keyword>
<dbReference type="Gene3D" id="3.40.640.10">
    <property type="entry name" value="Type I PLP-dependent aspartate aminotransferase-like (Major domain)"/>
    <property type="match status" value="1"/>
</dbReference>
<dbReference type="InterPro" id="IPR015422">
    <property type="entry name" value="PyrdxlP-dep_Trfase_small"/>
</dbReference>
<dbReference type="EC" id="2.8.1.7" evidence="3"/>
<evidence type="ECO:0000313" key="3">
    <source>
        <dbReference type="EMBL" id="AMY11239.1"/>
    </source>
</evidence>
<dbReference type="RefSeq" id="WP_110172804.1">
    <property type="nucleotide sequence ID" value="NZ_CP015136.1"/>
</dbReference>
<keyword evidence="3" id="KW-0808">Transferase</keyword>
<gene>
    <name evidence="3" type="primary">csd_1</name>
    <name evidence="3" type="ORF">LuPra_04486</name>
</gene>
<organism evidence="3 4">
    <name type="scientific">Luteitalea pratensis</name>
    <dbReference type="NCBI Taxonomy" id="1855912"/>
    <lineage>
        <taxon>Bacteria</taxon>
        <taxon>Pseudomonadati</taxon>
        <taxon>Acidobacteriota</taxon>
        <taxon>Vicinamibacteria</taxon>
        <taxon>Vicinamibacterales</taxon>
        <taxon>Vicinamibacteraceae</taxon>
        <taxon>Luteitalea</taxon>
    </lineage>
</organism>
<feature type="domain" description="Aminotransferase class V" evidence="2">
    <location>
        <begin position="45"/>
        <end position="232"/>
    </location>
</feature>
<dbReference type="InterPro" id="IPR015421">
    <property type="entry name" value="PyrdxlP-dep_Trfase_major"/>
</dbReference>
<dbReference type="Pfam" id="PF00266">
    <property type="entry name" value="Aminotran_5"/>
    <property type="match status" value="1"/>
</dbReference>
<dbReference type="OrthoDB" id="513408at2"/>
<dbReference type="SUPFAM" id="SSF53383">
    <property type="entry name" value="PLP-dependent transferases"/>
    <property type="match status" value="1"/>
</dbReference>
<proteinExistence type="predicted"/>
<dbReference type="Gene3D" id="3.90.1150.10">
    <property type="entry name" value="Aspartate Aminotransferase, domain 1"/>
    <property type="match status" value="1"/>
</dbReference>
<sequence length="378" mass="41286">MSFLIAPAVHYLNCACMSPLPHSVEEARRAGMARKQRPWTIRPTDFFTEVDEVKAAFADVLGTPRREQVAVLPSVSYGMAIVARNVPFRPGQHIVVAGEQFPSNVHPWRRLAEQRGGDVRAVAPPDQRNGRAAAWNAALHDAIDERTAMLAIGHVHWADGTRFDLPRLAARAREVAAWVVIDGTQGVGALDFPFDDVRPDAVMCAAYKWLMGPYGVAIGWFGDVLQDGEPIEETWSGRRGSEDFRGLADYTDVYGPGSVRFDVGQRSNFIMLPMTIEALRLVKGWGTARIQAHCASLWGPVLEGLVEAGYAIEDAAWRGRHLVGVRPPASADSSVLAARLAAANVHVSWRGTSIRVSPHLYNTPEDMQALSAALTGHT</sequence>
<evidence type="ECO:0000313" key="4">
    <source>
        <dbReference type="Proteomes" id="UP000076079"/>
    </source>
</evidence>
<dbReference type="AlphaFoldDB" id="A0A143PTU6"/>
<dbReference type="PANTHER" id="PTHR43586">
    <property type="entry name" value="CYSTEINE DESULFURASE"/>
    <property type="match status" value="1"/>
</dbReference>
<dbReference type="STRING" id="1855912.LuPra_04486"/>
<dbReference type="InterPro" id="IPR000192">
    <property type="entry name" value="Aminotrans_V_dom"/>
</dbReference>
<dbReference type="Proteomes" id="UP000076079">
    <property type="component" value="Chromosome"/>
</dbReference>
<protein>
    <submittedName>
        <fullName evidence="3">Putative cysteine desulfurase</fullName>
        <ecNumber evidence="3">2.8.1.7</ecNumber>
    </submittedName>
</protein>
<dbReference type="EMBL" id="CP015136">
    <property type="protein sequence ID" value="AMY11239.1"/>
    <property type="molecule type" value="Genomic_DNA"/>
</dbReference>
<dbReference type="KEGG" id="abac:LuPra_04486"/>
<keyword evidence="1" id="KW-0663">Pyridoxal phosphate</keyword>
<dbReference type="PANTHER" id="PTHR43586:SF15">
    <property type="entry name" value="BLR3095 PROTEIN"/>
    <property type="match status" value="1"/>
</dbReference>
<evidence type="ECO:0000259" key="2">
    <source>
        <dbReference type="Pfam" id="PF00266"/>
    </source>
</evidence>
<reference evidence="4" key="2">
    <citation type="submission" date="2016-04" db="EMBL/GenBank/DDBJ databases">
        <title>First Complete Genome Sequence of a Subdivision 6 Acidobacterium.</title>
        <authorList>
            <person name="Huang S."/>
            <person name="Vieira S."/>
            <person name="Bunk B."/>
            <person name="Riedel T."/>
            <person name="Sproeer C."/>
            <person name="Overmann J."/>
        </authorList>
    </citation>
    <scope>NUCLEOTIDE SEQUENCE [LARGE SCALE GENOMIC DNA]</scope>
    <source>
        <strain evidence="4">DSM 100886 HEG_-6_39</strain>
    </source>
</reference>